<evidence type="ECO:0000313" key="3">
    <source>
        <dbReference type="Proteomes" id="UP000626092"/>
    </source>
</evidence>
<dbReference type="GO" id="GO:0006360">
    <property type="term" value="P:transcription by RNA polymerase I"/>
    <property type="evidence" value="ECO:0007669"/>
    <property type="project" value="InterPro"/>
</dbReference>
<comment type="caution">
    <text evidence="2">The sequence shown here is derived from an EMBL/GenBank/DDBJ whole genome shotgun (WGS) entry which is preliminary data.</text>
</comment>
<dbReference type="SMART" id="SM00175">
    <property type="entry name" value="RAB"/>
    <property type="match status" value="1"/>
</dbReference>
<dbReference type="SMART" id="SM00174">
    <property type="entry name" value="RHO"/>
    <property type="match status" value="1"/>
</dbReference>
<organism evidence="2 3">
    <name type="scientific">Rhododendron simsii</name>
    <name type="common">Sims's rhododendron</name>
    <dbReference type="NCBI Taxonomy" id="118357"/>
    <lineage>
        <taxon>Eukaryota</taxon>
        <taxon>Viridiplantae</taxon>
        <taxon>Streptophyta</taxon>
        <taxon>Embryophyta</taxon>
        <taxon>Tracheophyta</taxon>
        <taxon>Spermatophyta</taxon>
        <taxon>Magnoliopsida</taxon>
        <taxon>eudicotyledons</taxon>
        <taxon>Gunneridae</taxon>
        <taxon>Pentapetalae</taxon>
        <taxon>asterids</taxon>
        <taxon>Ericales</taxon>
        <taxon>Ericaceae</taxon>
        <taxon>Ericoideae</taxon>
        <taxon>Rhodoreae</taxon>
        <taxon>Rhododendron</taxon>
    </lineage>
</organism>
<dbReference type="GO" id="GO:0003924">
    <property type="term" value="F:GTPase activity"/>
    <property type="evidence" value="ECO:0007669"/>
    <property type="project" value="InterPro"/>
</dbReference>
<dbReference type="OrthoDB" id="1899337at2759"/>
<protein>
    <submittedName>
        <fullName evidence="2">Uncharacterized protein</fullName>
    </submittedName>
</protein>
<dbReference type="Proteomes" id="UP000626092">
    <property type="component" value="Unassembled WGS sequence"/>
</dbReference>
<feature type="region of interest" description="Disordered" evidence="1">
    <location>
        <begin position="16"/>
        <end position="43"/>
    </location>
</feature>
<dbReference type="EMBL" id="WJXA01000004">
    <property type="protein sequence ID" value="KAF7146006.1"/>
    <property type="molecule type" value="Genomic_DNA"/>
</dbReference>
<dbReference type="PANTHER" id="PTHR36720:SF1">
    <property type="entry name" value="TAF RNA POLYMERASE I SUBUNIT A"/>
    <property type="match status" value="1"/>
</dbReference>
<feature type="compositionally biased region" description="Basic and acidic residues" evidence="1">
    <location>
        <begin position="23"/>
        <end position="38"/>
    </location>
</feature>
<evidence type="ECO:0000313" key="2">
    <source>
        <dbReference type="EMBL" id="KAF7146006.1"/>
    </source>
</evidence>
<dbReference type="AlphaFoldDB" id="A0A834LQ78"/>
<dbReference type="PRINTS" id="PR00449">
    <property type="entry name" value="RASTRNSFRMNG"/>
</dbReference>
<dbReference type="SMART" id="SM00173">
    <property type="entry name" value="RAS"/>
    <property type="match status" value="1"/>
</dbReference>
<keyword evidence="3" id="KW-1185">Reference proteome</keyword>
<dbReference type="Pfam" id="PF14929">
    <property type="entry name" value="TAF1_subA"/>
    <property type="match status" value="2"/>
</dbReference>
<dbReference type="PANTHER" id="PTHR36720">
    <property type="entry name" value="TAF RNA POLYMERASE I SUBUNIT A"/>
    <property type="match status" value="1"/>
</dbReference>
<dbReference type="PROSITE" id="PS51420">
    <property type="entry name" value="RHO"/>
    <property type="match status" value="1"/>
</dbReference>
<dbReference type="NCBIfam" id="TIGR00231">
    <property type="entry name" value="small_GTP"/>
    <property type="match status" value="2"/>
</dbReference>
<dbReference type="SMART" id="SM00176">
    <property type="entry name" value="RAN"/>
    <property type="match status" value="1"/>
</dbReference>
<sequence>MSENCSMEVEEAIQEEGAIQVVEKNENKSRKKARDSQDSGRQQSRLVKGILVSLTKMSHTLKTGSENVRTKNRARLRRLLSRLVRRHNWDEASGVLSVLLRGTGNERSPSRNRTKYWVAMELLKHINSGSVNSTKIQNVYEIWMKRIGAMKDWPIKDRFMVQLESILFFLRQGNVSEAHQAALSSSGSIGLVCKSREVLKPLGRSLADQNLPDVRESCSLMQEREFGSDPISNMVVGLTFCQLWYSTISKELQFRNSDESYTPIPSDMETRDEAPIVNSEGHATVDTHQVGSSFQADSDTSVRNDKEVARDVDLDQHRDVSMEVDDNLQKETTYKNNQSLGFYMDAAEDSGHEKSPLSNFGGNMQYASTFNAHGLDSWLLPFQLSHPNKNFEDVICSQRDTLNDHYKGAVKHLRLALCSTPPGYEALLPLVQMLLFVGHIDEAVNELEKFGHSSQAALPLRLGLGFSNCGVDAQDDSCDWVAVAHDGVVMLVRQGIKFVLPGTVGSQTDALLFTIDSYGRTVRPDDYTSRAKTSLLEHFDGANNAKLSTSFEDILKKDPTCSHSVAKLISMHQNGDYSPQQLVEMTALHLDATYAECNTWKEFASCFLKLHSCEEDQMSTCLNGNEGVNKQSHSRRFHRMSKTFTDGTSGKTWRFRCRWWLTRHFSETILSSEIEAGDLELLTYKAASASHMYGPEFEYVVKASRRLEDRDNDLADDDYDYLFKVVLIGDSGVGKSNLLSRFTRNEFSLESKSTIGVEFATRSIRVDDKVVKAQIWDTAGQERNCAILEAFVCFFCSFCDVRVFGFGVAKVSGFIEGIMYRAITSAYYRGAVGALLVYDVTRHVTFENVERWLKELRDHTDSNIVIMLVGNKADLRHLRAVSTEDAKAFAERENTFFMETSALESLNVENAFTEALTQIHHVVSRKALDIGNDPAALPKGETINVGNKDDVSAVKNVGCCSA</sequence>
<dbReference type="FunFam" id="3.40.50.300:FF:003004">
    <property type="entry name" value="ras-related protein Rab-39B-like isoform X2"/>
    <property type="match status" value="1"/>
</dbReference>
<dbReference type="PROSITE" id="PS51421">
    <property type="entry name" value="RAS"/>
    <property type="match status" value="1"/>
</dbReference>
<gene>
    <name evidence="2" type="ORF">RHSIM_Rhsim04G0023600</name>
</gene>
<dbReference type="InterPro" id="IPR005225">
    <property type="entry name" value="Small_GTP-bd"/>
</dbReference>
<dbReference type="InterPro" id="IPR027417">
    <property type="entry name" value="P-loop_NTPase"/>
</dbReference>
<dbReference type="InterPro" id="IPR001806">
    <property type="entry name" value="Small_GTPase"/>
</dbReference>
<accession>A0A834LQ78</accession>
<dbReference type="SUPFAM" id="SSF52540">
    <property type="entry name" value="P-loop containing nucleoside triphosphate hydrolases"/>
    <property type="match status" value="1"/>
</dbReference>
<dbReference type="FunFam" id="3.40.50.300:FF:001447">
    <property type="entry name" value="Ras-related protein Rab-1B"/>
    <property type="match status" value="1"/>
</dbReference>
<dbReference type="Gene3D" id="3.40.50.300">
    <property type="entry name" value="P-loop containing nucleotide triphosphate hydrolases"/>
    <property type="match status" value="1"/>
</dbReference>
<feature type="region of interest" description="Disordered" evidence="1">
    <location>
        <begin position="283"/>
        <end position="304"/>
    </location>
</feature>
<dbReference type="InterPro" id="IPR039495">
    <property type="entry name" value="TAF1A"/>
</dbReference>
<dbReference type="CDD" id="cd01868">
    <property type="entry name" value="Rab11_like"/>
    <property type="match status" value="1"/>
</dbReference>
<dbReference type="GO" id="GO:0005525">
    <property type="term" value="F:GTP binding"/>
    <property type="evidence" value="ECO:0007669"/>
    <property type="project" value="InterPro"/>
</dbReference>
<dbReference type="PROSITE" id="PS51419">
    <property type="entry name" value="RAB"/>
    <property type="match status" value="1"/>
</dbReference>
<name>A0A834LQ78_RHOSS</name>
<feature type="compositionally biased region" description="Polar residues" evidence="1">
    <location>
        <begin position="286"/>
        <end position="299"/>
    </location>
</feature>
<dbReference type="GO" id="GO:0000120">
    <property type="term" value="C:RNA polymerase I transcription regulator complex"/>
    <property type="evidence" value="ECO:0007669"/>
    <property type="project" value="InterPro"/>
</dbReference>
<dbReference type="Pfam" id="PF00071">
    <property type="entry name" value="Ras"/>
    <property type="match status" value="2"/>
</dbReference>
<evidence type="ECO:0000256" key="1">
    <source>
        <dbReference type="SAM" id="MobiDB-lite"/>
    </source>
</evidence>
<proteinExistence type="predicted"/>
<reference evidence="2" key="1">
    <citation type="submission" date="2019-11" db="EMBL/GenBank/DDBJ databases">
        <authorList>
            <person name="Liu Y."/>
            <person name="Hou J."/>
            <person name="Li T.-Q."/>
            <person name="Guan C.-H."/>
            <person name="Wu X."/>
            <person name="Wu H.-Z."/>
            <person name="Ling F."/>
            <person name="Zhang R."/>
            <person name="Shi X.-G."/>
            <person name="Ren J.-P."/>
            <person name="Chen E.-F."/>
            <person name="Sun J.-M."/>
        </authorList>
    </citation>
    <scope>NUCLEOTIDE SEQUENCE</scope>
    <source>
        <strain evidence="2">Adult_tree_wgs_1</strain>
        <tissue evidence="2">Leaves</tissue>
    </source>
</reference>